<keyword evidence="5" id="KW-0812">Transmembrane</keyword>
<proteinExistence type="inferred from homology"/>
<dbReference type="Pfam" id="PF02771">
    <property type="entry name" value="Acyl-CoA_dh_N"/>
    <property type="match status" value="1"/>
</dbReference>
<dbReference type="InterPro" id="IPR046373">
    <property type="entry name" value="Acyl-CoA_Oxase/DH_mid-dom_sf"/>
</dbReference>
<dbReference type="PIRSF" id="PIRSF016578">
    <property type="entry name" value="HsaA"/>
    <property type="match status" value="1"/>
</dbReference>
<evidence type="ECO:0000259" key="7">
    <source>
        <dbReference type="Pfam" id="PF02770"/>
    </source>
</evidence>
<feature type="transmembrane region" description="Helical" evidence="5">
    <location>
        <begin position="233"/>
        <end position="260"/>
    </location>
</feature>
<evidence type="ECO:0000313" key="9">
    <source>
        <dbReference type="EMBL" id="NKE68124.1"/>
    </source>
</evidence>
<dbReference type="InterPro" id="IPR006091">
    <property type="entry name" value="Acyl-CoA_Oxase/DH_mid-dom"/>
</dbReference>
<evidence type="ECO:0000256" key="3">
    <source>
        <dbReference type="ARBA" id="ARBA00022630"/>
    </source>
</evidence>
<evidence type="ECO:0000256" key="4">
    <source>
        <dbReference type="ARBA" id="ARBA00022827"/>
    </source>
</evidence>
<dbReference type="PANTHER" id="PTHR43884">
    <property type="entry name" value="ACYL-COA DEHYDROGENASE"/>
    <property type="match status" value="1"/>
</dbReference>
<evidence type="ECO:0000256" key="5">
    <source>
        <dbReference type="SAM" id="Phobius"/>
    </source>
</evidence>
<keyword evidence="10" id="KW-1185">Reference proteome</keyword>
<protein>
    <submittedName>
        <fullName evidence="9">Acyl-CoA dehydrogenase</fullName>
    </submittedName>
</protein>
<evidence type="ECO:0000256" key="2">
    <source>
        <dbReference type="ARBA" id="ARBA00009347"/>
    </source>
</evidence>
<dbReference type="PANTHER" id="PTHR43884:SF12">
    <property type="entry name" value="ISOVALERYL-COA DEHYDROGENASE, MITOCHONDRIAL-RELATED"/>
    <property type="match status" value="1"/>
</dbReference>
<dbReference type="RefSeq" id="WP_168109255.1">
    <property type="nucleotide sequence ID" value="NZ_VTOX01000009.1"/>
</dbReference>
<comment type="cofactor">
    <cofactor evidence="1">
        <name>FAD</name>
        <dbReference type="ChEBI" id="CHEBI:57692"/>
    </cofactor>
</comment>
<dbReference type="Proteomes" id="UP000521868">
    <property type="component" value="Unassembled WGS sequence"/>
</dbReference>
<name>A0A7X6I8C2_9BURK</name>
<feature type="domain" description="Acyl-CoA oxidase/dehydrogenase middle" evidence="7">
    <location>
        <begin position="122"/>
        <end position="216"/>
    </location>
</feature>
<dbReference type="GO" id="GO:0003995">
    <property type="term" value="F:acyl-CoA dehydrogenase activity"/>
    <property type="evidence" value="ECO:0007669"/>
    <property type="project" value="TreeGrafter"/>
</dbReference>
<evidence type="ECO:0000313" key="10">
    <source>
        <dbReference type="Proteomes" id="UP000521868"/>
    </source>
</evidence>
<accession>A0A7X6I8C2</accession>
<dbReference type="InterPro" id="IPR013786">
    <property type="entry name" value="AcylCoA_DH/ox_N"/>
</dbReference>
<dbReference type="Gene3D" id="1.20.140.10">
    <property type="entry name" value="Butyryl-CoA Dehydrogenase, subunit A, domain 3"/>
    <property type="match status" value="1"/>
</dbReference>
<dbReference type="SUPFAM" id="SSF47203">
    <property type="entry name" value="Acyl-CoA dehydrogenase C-terminal domain-like"/>
    <property type="match status" value="1"/>
</dbReference>
<evidence type="ECO:0000256" key="1">
    <source>
        <dbReference type="ARBA" id="ARBA00001974"/>
    </source>
</evidence>
<comment type="similarity">
    <text evidence="2">Belongs to the acyl-CoA dehydrogenase family.</text>
</comment>
<feature type="domain" description="Acyl-CoA dehydrogenase/oxidase C-terminal" evidence="6">
    <location>
        <begin position="247"/>
        <end position="382"/>
    </location>
</feature>
<evidence type="ECO:0000259" key="8">
    <source>
        <dbReference type="Pfam" id="PF02771"/>
    </source>
</evidence>
<dbReference type="SUPFAM" id="SSF56645">
    <property type="entry name" value="Acyl-CoA dehydrogenase NM domain-like"/>
    <property type="match status" value="1"/>
</dbReference>
<dbReference type="GO" id="GO:0050660">
    <property type="term" value="F:flavin adenine dinucleotide binding"/>
    <property type="evidence" value="ECO:0007669"/>
    <property type="project" value="InterPro"/>
</dbReference>
<feature type="domain" description="Acyl-CoA dehydrogenase/oxidase N-terminal" evidence="8">
    <location>
        <begin position="11"/>
        <end position="116"/>
    </location>
</feature>
<keyword evidence="4" id="KW-0274">FAD</keyword>
<dbReference type="EMBL" id="VTOX01000009">
    <property type="protein sequence ID" value="NKE68124.1"/>
    <property type="molecule type" value="Genomic_DNA"/>
</dbReference>
<dbReference type="Pfam" id="PF00441">
    <property type="entry name" value="Acyl-CoA_dh_1"/>
    <property type="match status" value="1"/>
</dbReference>
<dbReference type="InterPro" id="IPR009100">
    <property type="entry name" value="AcylCoA_DH/oxidase_NM_dom_sf"/>
</dbReference>
<dbReference type="InterPro" id="IPR036250">
    <property type="entry name" value="AcylCo_DH-like_C"/>
</dbReference>
<dbReference type="Pfam" id="PF02770">
    <property type="entry name" value="Acyl-CoA_dh_M"/>
    <property type="match status" value="1"/>
</dbReference>
<dbReference type="InterPro" id="IPR037069">
    <property type="entry name" value="AcylCoA_DH/ox_N_sf"/>
</dbReference>
<dbReference type="Gene3D" id="1.10.540.10">
    <property type="entry name" value="Acyl-CoA dehydrogenase/oxidase, N-terminal domain"/>
    <property type="match status" value="1"/>
</dbReference>
<dbReference type="AlphaFoldDB" id="A0A7X6I8C2"/>
<keyword evidence="3" id="KW-0285">Flavoprotein</keyword>
<reference evidence="9 10" key="1">
    <citation type="journal article" date="2020" name="Nature">
        <title>Bacterial chemolithoautotrophy via manganese oxidation.</title>
        <authorList>
            <person name="Yu H."/>
            <person name="Leadbetter J.R."/>
        </authorList>
    </citation>
    <scope>NUCLEOTIDE SEQUENCE [LARGE SCALE GENOMIC DNA]</scope>
    <source>
        <strain evidence="9 10">RBP-1</strain>
    </source>
</reference>
<organism evidence="9 10">
    <name type="scientific">Ramlibacter lithotrophicus</name>
    <dbReference type="NCBI Taxonomy" id="2606681"/>
    <lineage>
        <taxon>Bacteria</taxon>
        <taxon>Pseudomonadati</taxon>
        <taxon>Pseudomonadota</taxon>
        <taxon>Betaproteobacteria</taxon>
        <taxon>Burkholderiales</taxon>
        <taxon>Comamonadaceae</taxon>
        <taxon>Ramlibacter</taxon>
    </lineage>
</organism>
<keyword evidence="5" id="KW-1133">Transmembrane helix</keyword>
<dbReference type="InterPro" id="IPR009075">
    <property type="entry name" value="AcylCo_DH/oxidase_C"/>
</dbReference>
<evidence type="ECO:0000259" key="6">
    <source>
        <dbReference type="Pfam" id="PF00441"/>
    </source>
</evidence>
<gene>
    <name evidence="9" type="ORF">RAMLITH_20065</name>
</gene>
<keyword evidence="5" id="KW-0472">Membrane</keyword>
<sequence>MERYFSPQLASLHDLCRQVVEAKVAPMAAQVDAQCLWPAHSMKALAEAGLMGLQAPASVGGHGQGLLALAAMTELIARACPSSALCFGMHCVGTAVIAAKATEHHSERYLRPIAEGRHITTLSLSETGSGTHFYLPATRLAEQGDWFIVNGEKQFVTNGSHADSYVMSVAASAPQEAGAGDFSCLVVDADTPGLQWQPAWAGFGMRGNSSRGVRVDQARVPRRNLLGEHGDQLWYVFEVIAPFFLMAMAGTYLGIAAAAVEATGLHLRTRRYGHSGEALADIDTLQARYAAMWITVEKTRGLVREAAVRGDGGHPEALPYILACKADAADAAVQVTNEAMTLCGGAAYRENSRISQMLRDARASHVMAPTTDLLKLWLGRALLGAPLL</sequence>
<dbReference type="Gene3D" id="2.40.110.10">
    <property type="entry name" value="Butyryl-CoA Dehydrogenase, subunit A, domain 2"/>
    <property type="match status" value="1"/>
</dbReference>
<comment type="caution">
    <text evidence="9">The sequence shown here is derived from an EMBL/GenBank/DDBJ whole genome shotgun (WGS) entry which is preliminary data.</text>
</comment>